<evidence type="ECO:0000313" key="1">
    <source>
        <dbReference type="EMBL" id="MCT8974964.1"/>
    </source>
</evidence>
<accession>A0AAW5R5A4</accession>
<dbReference type="AlphaFoldDB" id="A0AAW5R5A4"/>
<feature type="non-terminal residue" evidence="1">
    <location>
        <position position="60"/>
    </location>
</feature>
<dbReference type="EMBL" id="JALIDZ010000049">
    <property type="protein sequence ID" value="MCT8974964.1"/>
    <property type="molecule type" value="Genomic_DNA"/>
</dbReference>
<organism evidence="1 2">
    <name type="scientific">Microbaculum marinisediminis</name>
    <dbReference type="NCBI Taxonomy" id="2931392"/>
    <lineage>
        <taxon>Bacteria</taxon>
        <taxon>Pseudomonadati</taxon>
        <taxon>Pseudomonadota</taxon>
        <taxon>Alphaproteobacteria</taxon>
        <taxon>Hyphomicrobiales</taxon>
        <taxon>Tepidamorphaceae</taxon>
        <taxon>Microbaculum</taxon>
    </lineage>
</organism>
<keyword evidence="2" id="KW-1185">Reference proteome</keyword>
<gene>
    <name evidence="1" type="ORF">MUB46_24175</name>
</gene>
<proteinExistence type="predicted"/>
<dbReference type="RefSeq" id="WP_261618543.1">
    <property type="nucleotide sequence ID" value="NZ_JALIDZ010000048.1"/>
</dbReference>
<sequence>MEILRARDFLLPNGERLCNATPEMISEARKALWSDVVASAVPEKRVGALRQLAVKRYGDF</sequence>
<comment type="caution">
    <text evidence="1">The sequence shown here is derived from an EMBL/GenBank/DDBJ whole genome shotgun (WGS) entry which is preliminary data.</text>
</comment>
<protein>
    <submittedName>
        <fullName evidence="1">Uncharacterized protein</fullName>
    </submittedName>
</protein>
<evidence type="ECO:0000313" key="2">
    <source>
        <dbReference type="Proteomes" id="UP001320898"/>
    </source>
</evidence>
<dbReference type="Proteomes" id="UP001320898">
    <property type="component" value="Unassembled WGS sequence"/>
</dbReference>
<name>A0AAW5R5A4_9HYPH</name>
<reference evidence="1 2" key="1">
    <citation type="submission" date="2022-04" db="EMBL/GenBank/DDBJ databases">
        <authorList>
            <person name="Ye Y.-Q."/>
            <person name="Du Z.-J."/>
        </authorList>
    </citation>
    <scope>NUCLEOTIDE SEQUENCE [LARGE SCALE GENOMIC DNA]</scope>
    <source>
        <strain evidence="1 2">A6E488</strain>
    </source>
</reference>